<organism evidence="11 12">
    <name type="scientific">Sodiomyces alkalinus (strain CBS 110278 / VKM F-3762 / F11)</name>
    <name type="common">Alkaliphilic filamentous fungus</name>
    <dbReference type="NCBI Taxonomy" id="1314773"/>
    <lineage>
        <taxon>Eukaryota</taxon>
        <taxon>Fungi</taxon>
        <taxon>Dikarya</taxon>
        <taxon>Ascomycota</taxon>
        <taxon>Pezizomycotina</taxon>
        <taxon>Sordariomycetes</taxon>
        <taxon>Hypocreomycetidae</taxon>
        <taxon>Glomerellales</taxon>
        <taxon>Plectosphaerellaceae</taxon>
        <taxon>Sodiomyces</taxon>
    </lineage>
</organism>
<feature type="compositionally biased region" description="Low complexity" evidence="9">
    <location>
        <begin position="284"/>
        <end position="294"/>
    </location>
</feature>
<keyword evidence="6" id="KW-0539">Nucleus</keyword>
<dbReference type="EMBL" id="ML119051">
    <property type="protein sequence ID" value="ROT41899.1"/>
    <property type="molecule type" value="Genomic_DNA"/>
</dbReference>
<comment type="subcellular location">
    <subcellularLocation>
        <location evidence="1">Nucleus</location>
        <location evidence="1">Nucleolus</location>
    </subcellularLocation>
</comment>
<feature type="domain" description="RRM" evidence="10">
    <location>
        <begin position="126"/>
        <end position="211"/>
    </location>
</feature>
<dbReference type="SMART" id="SM00360">
    <property type="entry name" value="RRM"/>
    <property type="match status" value="1"/>
</dbReference>
<feature type="compositionally biased region" description="Acidic residues" evidence="9">
    <location>
        <begin position="10"/>
        <end position="19"/>
    </location>
</feature>
<dbReference type="Proteomes" id="UP000272025">
    <property type="component" value="Unassembled WGS sequence"/>
</dbReference>
<dbReference type="CDD" id="cd12263">
    <property type="entry name" value="RRM_ABT1_like"/>
    <property type="match status" value="1"/>
</dbReference>
<protein>
    <recommendedName>
        <fullName evidence="8">18S rRNA factor 2</fullName>
    </recommendedName>
</protein>
<dbReference type="OrthoDB" id="287393at2759"/>
<dbReference type="InterPro" id="IPR000504">
    <property type="entry name" value="RRM_dom"/>
</dbReference>
<dbReference type="GO" id="GO:0000472">
    <property type="term" value="P:endonucleolytic cleavage to generate mature 5'-end of SSU-rRNA from (SSU-rRNA, 5.8S rRNA, LSU-rRNA)"/>
    <property type="evidence" value="ECO:0007669"/>
    <property type="project" value="TreeGrafter"/>
</dbReference>
<evidence type="ECO:0000256" key="7">
    <source>
        <dbReference type="ARBA" id="ARBA00025024"/>
    </source>
</evidence>
<reference evidence="11 12" key="1">
    <citation type="journal article" date="2018" name="Mol. Ecol.">
        <title>The obligate alkalophilic soda-lake fungus Sodiomyces alkalinus has shifted to a protein diet.</title>
        <authorList>
            <person name="Grum-Grzhimaylo A.A."/>
            <person name="Falkoski D.L."/>
            <person name="van den Heuvel J."/>
            <person name="Valero-Jimenez C.A."/>
            <person name="Min B."/>
            <person name="Choi I.G."/>
            <person name="Lipzen A."/>
            <person name="Daum C.G."/>
            <person name="Aanen D.K."/>
            <person name="Tsang A."/>
            <person name="Henrissat B."/>
            <person name="Bilanenko E.N."/>
            <person name="de Vries R.P."/>
            <person name="van Kan J.A.L."/>
            <person name="Grigoriev I.V."/>
            <person name="Debets A.J.M."/>
        </authorList>
    </citation>
    <scope>NUCLEOTIDE SEQUENCE [LARGE SCALE GENOMIC DNA]</scope>
    <source>
        <strain evidence="11 12">F11</strain>
    </source>
</reference>
<dbReference type="SUPFAM" id="SSF54928">
    <property type="entry name" value="RNA-binding domain, RBD"/>
    <property type="match status" value="1"/>
</dbReference>
<dbReference type="InterPro" id="IPR012677">
    <property type="entry name" value="Nucleotide-bd_a/b_plait_sf"/>
</dbReference>
<dbReference type="PANTHER" id="PTHR12311">
    <property type="entry name" value="ACTIVATOR OF BASAL TRANSCRIPTION 1"/>
    <property type="match status" value="1"/>
</dbReference>
<evidence type="ECO:0000259" key="10">
    <source>
        <dbReference type="SMART" id="SM00360"/>
    </source>
</evidence>
<dbReference type="STRING" id="1314773.A0A3N2Q548"/>
<sequence length="346" mass="38689">MAPEKRNEFLEIDDSEDEQGQGYDSDADDIRKGGRSSKRRRILEQNEDDDEGADLSEEEEEEKQKEGTDRKDADADADALDPTSTTSTSQSREKAPSSSSAATKKTKGISQKNLLATEKAMRQSGVIYLSRIPPYMKPQKLRSLLTPCGEINRIFLAPEDPAARTRRVKAGGNKKRLFTEGWVEFVSKKDAKLTCDMLNARPIGGKKGSYYCDDVWNMVYLKGFKWRHLTEQIAAEDAERASRMRAEISRDTRENKEFVRNVERAKFLDGVRATKEAKKRKRSGSAAAAAAEVGAGKGEGEGDAVAERGVVWEAKRSMTFKQASLAKRSDKIEQPEHVTRVLSKIF</sequence>
<dbReference type="InterPro" id="IPR035979">
    <property type="entry name" value="RBD_domain_sf"/>
</dbReference>
<evidence type="ECO:0000256" key="9">
    <source>
        <dbReference type="SAM" id="MobiDB-lite"/>
    </source>
</evidence>
<evidence type="ECO:0000256" key="5">
    <source>
        <dbReference type="ARBA" id="ARBA00022884"/>
    </source>
</evidence>
<evidence type="ECO:0000256" key="6">
    <source>
        <dbReference type="ARBA" id="ARBA00023242"/>
    </source>
</evidence>
<dbReference type="GO" id="GO:0005730">
    <property type="term" value="C:nucleolus"/>
    <property type="evidence" value="ECO:0007669"/>
    <property type="project" value="UniProtKB-SubCell"/>
</dbReference>
<proteinExistence type="inferred from homology"/>
<evidence type="ECO:0000313" key="11">
    <source>
        <dbReference type="EMBL" id="ROT41899.1"/>
    </source>
</evidence>
<evidence type="ECO:0000256" key="8">
    <source>
        <dbReference type="ARBA" id="ARBA00032634"/>
    </source>
</evidence>
<keyword evidence="12" id="KW-1185">Reference proteome</keyword>
<dbReference type="GeneID" id="39578559"/>
<dbReference type="GO" id="GO:0000480">
    <property type="term" value="P:endonucleolytic cleavage in 5'-ETS of tricistronic rRNA transcript (SSU-rRNA, 5.8S rRNA, LSU-rRNA)"/>
    <property type="evidence" value="ECO:0007669"/>
    <property type="project" value="TreeGrafter"/>
</dbReference>
<dbReference type="GO" id="GO:0000447">
    <property type="term" value="P:endonucleolytic cleavage in ITS1 to separate SSU-rRNA from 5.8S rRNA and LSU-rRNA from tricistronic rRNA transcript (SSU-rRNA, 5.8S rRNA, LSU-rRNA)"/>
    <property type="evidence" value="ECO:0007669"/>
    <property type="project" value="TreeGrafter"/>
</dbReference>
<evidence type="ECO:0000256" key="3">
    <source>
        <dbReference type="ARBA" id="ARBA00022517"/>
    </source>
</evidence>
<evidence type="ECO:0000256" key="2">
    <source>
        <dbReference type="ARBA" id="ARBA00005819"/>
    </source>
</evidence>
<dbReference type="AlphaFoldDB" id="A0A3N2Q548"/>
<dbReference type="InterPro" id="IPR039119">
    <property type="entry name" value="ABT1/Esf2"/>
</dbReference>
<feature type="region of interest" description="Disordered" evidence="9">
    <location>
        <begin position="278"/>
        <end position="301"/>
    </location>
</feature>
<gene>
    <name evidence="11" type="ORF">SODALDRAFT_326081</name>
</gene>
<dbReference type="Gene3D" id="3.30.70.330">
    <property type="match status" value="1"/>
</dbReference>
<comment type="similarity">
    <text evidence="2">Belongs to the ESF2/ABP1 family.</text>
</comment>
<dbReference type="FunFam" id="3.30.70.330:FF:001147">
    <property type="entry name" value="Pre-rRNA-processing protein esf-2"/>
    <property type="match status" value="1"/>
</dbReference>
<comment type="function">
    <text evidence="7">Involved in the small subunit (SSU) processome assembly and function, and in the 18S rRNA synthesis. Required for the early cleavages at sites A0, A1 and A2.</text>
</comment>
<dbReference type="PANTHER" id="PTHR12311:SF7">
    <property type="entry name" value="ACTIVATOR OF BASAL TRANSCRIPTION 1"/>
    <property type="match status" value="1"/>
</dbReference>
<keyword evidence="3" id="KW-0690">Ribosome biogenesis</keyword>
<dbReference type="GO" id="GO:0034462">
    <property type="term" value="P:small-subunit processome assembly"/>
    <property type="evidence" value="ECO:0007669"/>
    <property type="project" value="TreeGrafter"/>
</dbReference>
<evidence type="ECO:0000256" key="1">
    <source>
        <dbReference type="ARBA" id="ARBA00004604"/>
    </source>
</evidence>
<dbReference type="InterPro" id="IPR034353">
    <property type="entry name" value="ABT1/ESF2_RRM"/>
</dbReference>
<feature type="compositionally biased region" description="Low complexity" evidence="9">
    <location>
        <begin position="80"/>
        <end position="89"/>
    </location>
</feature>
<keyword evidence="4" id="KW-0698">rRNA processing</keyword>
<name>A0A3N2Q548_SODAK</name>
<feature type="compositionally biased region" description="Acidic residues" evidence="9">
    <location>
        <begin position="45"/>
        <end position="61"/>
    </location>
</feature>
<keyword evidence="5" id="KW-0694">RNA-binding</keyword>
<evidence type="ECO:0000256" key="4">
    <source>
        <dbReference type="ARBA" id="ARBA00022552"/>
    </source>
</evidence>
<dbReference type="RefSeq" id="XP_028469705.1">
    <property type="nucleotide sequence ID" value="XM_028610081.1"/>
</dbReference>
<dbReference type="GO" id="GO:0003723">
    <property type="term" value="F:RNA binding"/>
    <property type="evidence" value="ECO:0007669"/>
    <property type="project" value="UniProtKB-KW"/>
</dbReference>
<feature type="region of interest" description="Disordered" evidence="9">
    <location>
        <begin position="1"/>
        <end position="116"/>
    </location>
</feature>
<feature type="compositionally biased region" description="Basic and acidic residues" evidence="9">
    <location>
        <begin position="62"/>
        <end position="74"/>
    </location>
</feature>
<accession>A0A3N2Q548</accession>
<evidence type="ECO:0000313" key="12">
    <source>
        <dbReference type="Proteomes" id="UP000272025"/>
    </source>
</evidence>